<evidence type="ECO:0000313" key="8">
    <source>
        <dbReference type="EMBL" id="BAC13064.1"/>
    </source>
</evidence>
<dbReference type="FunFam" id="3.40.50.1100:FF:000016">
    <property type="entry name" value="Cysteine synthase A"/>
    <property type="match status" value="1"/>
</dbReference>
<dbReference type="PROSITE" id="PS00901">
    <property type="entry name" value="CYS_SYNTHASE"/>
    <property type="match status" value="1"/>
</dbReference>
<gene>
    <name evidence="8" type="primary">cysK</name>
</gene>
<dbReference type="EC" id="2.5.1.47" evidence="8"/>
<organism evidence="8 9">
    <name type="scientific">Oceanobacillus iheyensis (strain DSM 14371 / CIP 107618 / JCM 11309 / KCTC 3954 / HTE831)</name>
    <dbReference type="NCBI Taxonomy" id="221109"/>
    <lineage>
        <taxon>Bacteria</taxon>
        <taxon>Bacillati</taxon>
        <taxon>Bacillota</taxon>
        <taxon>Bacilli</taxon>
        <taxon>Bacillales</taxon>
        <taxon>Bacillaceae</taxon>
        <taxon>Oceanobacillus</taxon>
    </lineage>
</organism>
<name>Q8CUJ9_OCEIH</name>
<dbReference type="SUPFAM" id="SSF53686">
    <property type="entry name" value="Tryptophan synthase beta subunit-like PLP-dependent enzymes"/>
    <property type="match status" value="1"/>
</dbReference>
<dbReference type="OrthoDB" id="9808024at2"/>
<reference evidence="8 9" key="2">
    <citation type="journal article" date="2002" name="Nucleic Acids Res.">
        <title>Genome sequence of Oceanobacillus iheyensis isolated from the Iheya Ridge and its unexpected adaptive capabilities to extreme environments.</title>
        <authorList>
            <person name="Takami H."/>
            <person name="Takaki Y."/>
            <person name="Uchiyama I."/>
        </authorList>
    </citation>
    <scope>NUCLEOTIDE SEQUENCE [LARGE SCALE GENOMIC DNA]</scope>
    <source>
        <strain evidence="9">DSM 14371 / CIP 107618 / JCM 11309 / KCTC 3954 / HTE831</strain>
    </source>
</reference>
<dbReference type="InterPro" id="IPR036052">
    <property type="entry name" value="TrpB-like_PALP_sf"/>
</dbReference>
<evidence type="ECO:0000256" key="5">
    <source>
        <dbReference type="ARBA" id="ARBA00022898"/>
    </source>
</evidence>
<dbReference type="GO" id="GO:0006535">
    <property type="term" value="P:cysteine biosynthetic process from serine"/>
    <property type="evidence" value="ECO:0007669"/>
    <property type="project" value="InterPro"/>
</dbReference>
<dbReference type="Pfam" id="PF00291">
    <property type="entry name" value="PALP"/>
    <property type="match status" value="1"/>
</dbReference>
<sequence length="309" mass="33786">MAIYESIQQLIGNTPLLRINEMDIPNNVHLYAKLEFLNPGGSVKDRLGQYLIDKAWEQGFLREGSTIIEPTAGNTGIGLALAARTKKLSVIFCVPEQFSVEKQQIMRALGATIIHTPKEKGMMGAIEKAEQLVEEIPNSYSPQQFSNKFNPMTYYETMAPEIWSDLQGDIDIFVAGAGSGGTFTGCASYFKERKNSIHNVIVEPVGSILGGGEAGPHLTEGIGMEFIPEYMNQSFMDEVQTISDKEAFSMVEELARKEGLLVGSSSGSAMVAALNKAREARSGTTIVTILPDGSDRYLSKQIYNVSKQL</sequence>
<comment type="similarity">
    <text evidence="2">Belongs to the cysteine synthase/cystathionine beta-synthase family.</text>
</comment>
<evidence type="ECO:0000313" key="9">
    <source>
        <dbReference type="Proteomes" id="UP000000822"/>
    </source>
</evidence>
<dbReference type="EMBL" id="BA000028">
    <property type="protein sequence ID" value="BAC13064.1"/>
    <property type="molecule type" value="Genomic_DNA"/>
</dbReference>
<dbReference type="InterPro" id="IPR001926">
    <property type="entry name" value="TrpB-like_PALP"/>
</dbReference>
<evidence type="ECO:0000256" key="4">
    <source>
        <dbReference type="ARBA" id="ARBA00022679"/>
    </source>
</evidence>
<evidence type="ECO:0000259" key="7">
    <source>
        <dbReference type="Pfam" id="PF00291"/>
    </source>
</evidence>
<dbReference type="STRING" id="221109.gene:10733347"/>
<keyword evidence="3" id="KW-0028">Amino-acid biosynthesis</keyword>
<dbReference type="FunFam" id="3.40.50.1100:FF:000118">
    <property type="entry name" value="Related to CYS4-cystathionine beta-synthase"/>
    <property type="match status" value="1"/>
</dbReference>
<keyword evidence="5" id="KW-0663">Pyridoxal phosphate</keyword>
<dbReference type="HOGENOM" id="CLU_021018_1_0_9"/>
<evidence type="ECO:0000256" key="6">
    <source>
        <dbReference type="ARBA" id="ARBA00023192"/>
    </source>
</evidence>
<dbReference type="Gene3D" id="3.40.50.1100">
    <property type="match status" value="2"/>
</dbReference>
<dbReference type="KEGG" id="oih:OB1108"/>
<dbReference type="InterPro" id="IPR001216">
    <property type="entry name" value="P-phosphate_BS"/>
</dbReference>
<evidence type="ECO:0000256" key="1">
    <source>
        <dbReference type="ARBA" id="ARBA00001933"/>
    </source>
</evidence>
<evidence type="ECO:0000256" key="2">
    <source>
        <dbReference type="ARBA" id="ARBA00007103"/>
    </source>
</evidence>
<dbReference type="PANTHER" id="PTHR10314">
    <property type="entry name" value="CYSTATHIONINE BETA-SYNTHASE"/>
    <property type="match status" value="1"/>
</dbReference>
<comment type="cofactor">
    <cofactor evidence="1">
        <name>pyridoxal 5'-phosphate</name>
        <dbReference type="ChEBI" id="CHEBI:597326"/>
    </cofactor>
</comment>
<dbReference type="InterPro" id="IPR050214">
    <property type="entry name" value="Cys_Synth/Cystath_Beta-Synth"/>
</dbReference>
<keyword evidence="6" id="KW-0198">Cysteine biosynthesis</keyword>
<dbReference type="eggNOG" id="COG0031">
    <property type="taxonomic scope" value="Bacteria"/>
</dbReference>
<dbReference type="RefSeq" id="WP_011065509.1">
    <property type="nucleotide sequence ID" value="NC_004193.1"/>
</dbReference>
<protein>
    <submittedName>
        <fullName evidence="8">Cysteine synthase</fullName>
        <ecNumber evidence="8">2.5.1.47</ecNumber>
    </submittedName>
</protein>
<keyword evidence="9" id="KW-1185">Reference proteome</keyword>
<dbReference type="GO" id="GO:0004124">
    <property type="term" value="F:cysteine synthase activity"/>
    <property type="evidence" value="ECO:0007669"/>
    <property type="project" value="UniProtKB-EC"/>
</dbReference>
<dbReference type="PhylomeDB" id="Q8CUJ9"/>
<feature type="domain" description="Tryptophan synthase beta chain-like PALP" evidence="7">
    <location>
        <begin position="7"/>
        <end position="292"/>
    </location>
</feature>
<accession>Q8CUJ9</accession>
<dbReference type="CDD" id="cd01561">
    <property type="entry name" value="CBS_like"/>
    <property type="match status" value="1"/>
</dbReference>
<reference evidence="8 9" key="1">
    <citation type="journal article" date="2001" name="FEMS Microbiol. Lett.">
        <title>Oceanobacillus iheyensis gen. nov., sp. nov., a deep-sea extremely halotolerant and alkaliphilic species isolated from a depth of 1050 m on the Iheya Ridge.</title>
        <authorList>
            <person name="Lu J."/>
            <person name="Nogi Y."/>
            <person name="Takami H."/>
        </authorList>
    </citation>
    <scope>NUCLEOTIDE SEQUENCE [LARGE SCALE GENOMIC DNA]</scope>
    <source>
        <strain evidence="9">DSM 14371 / CIP 107618 / JCM 11309 / KCTC 3954 / HTE831</strain>
    </source>
</reference>
<proteinExistence type="inferred from homology"/>
<keyword evidence="4 8" id="KW-0808">Transferase</keyword>
<dbReference type="Proteomes" id="UP000000822">
    <property type="component" value="Chromosome"/>
</dbReference>
<evidence type="ECO:0000256" key="3">
    <source>
        <dbReference type="ARBA" id="ARBA00022605"/>
    </source>
</evidence>
<dbReference type="AlphaFoldDB" id="Q8CUJ9"/>